<comment type="caution">
    <text evidence="7">The sequence shown here is derived from an EMBL/GenBank/DDBJ whole genome shotgun (WGS) entry which is preliminary data.</text>
</comment>
<evidence type="ECO:0000256" key="3">
    <source>
        <dbReference type="ARBA" id="ARBA00022777"/>
    </source>
</evidence>
<keyword evidence="8" id="KW-1185">Reference proteome</keyword>
<evidence type="ECO:0000313" key="7">
    <source>
        <dbReference type="EMBL" id="MCU6746258.1"/>
    </source>
</evidence>
<dbReference type="CDD" id="cd07779">
    <property type="entry name" value="ASKHA_NBD_FGGY_YgcE-like"/>
    <property type="match status" value="1"/>
</dbReference>
<dbReference type="GO" id="GO:0016301">
    <property type="term" value="F:kinase activity"/>
    <property type="evidence" value="ECO:0007669"/>
    <property type="project" value="UniProtKB-KW"/>
</dbReference>
<dbReference type="SUPFAM" id="SSF53067">
    <property type="entry name" value="Actin-like ATPase domain"/>
    <property type="match status" value="2"/>
</dbReference>
<dbReference type="PIRSF" id="PIRSF000538">
    <property type="entry name" value="GlpK"/>
    <property type="match status" value="1"/>
</dbReference>
<dbReference type="RefSeq" id="WP_267303955.1">
    <property type="nucleotide sequence ID" value="NZ_JAOQJX010000001.1"/>
</dbReference>
<keyword evidence="2 4" id="KW-0808">Transferase</keyword>
<accession>A0ABT2T7M6</accession>
<sequence>MKYLVGIDVGTTGTKSLLFDESGNIISSAYKGYELLSTKAGYAEQDPKDWYDAVIYTVRECAQTVPKEKIRTISISAQGGTTVAVDDMGRPVRTAVSWLDRRAYKEAKALCEKKEQDYYYLHTGWRLNDGYNLAQIKWMEAHEPKNFSKTDKFLSPLSYLNLRFTGKAVTDYTNEGITNLENIHTWTWDQTVYEELGLTDERLPEILPAGTVLGTLKKEAAEIMGLSEETLVINGGYDQYCAALGLGAVEKGDLMLSTGTAWVLMAITDTLRFDVKSYISPCRHIVPDRYGAMASLETGGVSLDWFKNKVASDHEHAENYKRLNEEIEKIGPGADGVLFYPHFAGTTCPHWSKNSRGAFLGLTLYHGRYHMARAVMEGVVYEMYAIIKAYEQAGIEVKTIRLAGGAAKSKVWTQMIADITQVPVIIYENADAAARGAGIIAAVGAGIFVDFTQAAEKFQTKCRKILPHVEKKEIYRKNYIRYQQGFQELKHFYDKEENDETKMSEA</sequence>
<gene>
    <name evidence="7" type="ORF">OCV51_01055</name>
</gene>
<keyword evidence="3 4" id="KW-0418">Kinase</keyword>
<dbReference type="InterPro" id="IPR018484">
    <property type="entry name" value="FGGY_N"/>
</dbReference>
<evidence type="ECO:0000259" key="5">
    <source>
        <dbReference type="Pfam" id="PF00370"/>
    </source>
</evidence>
<feature type="domain" description="Carbohydrate kinase FGGY C-terminal" evidence="6">
    <location>
        <begin position="255"/>
        <end position="444"/>
    </location>
</feature>
<evidence type="ECO:0000259" key="6">
    <source>
        <dbReference type="Pfam" id="PF02782"/>
    </source>
</evidence>
<evidence type="ECO:0000256" key="1">
    <source>
        <dbReference type="ARBA" id="ARBA00009156"/>
    </source>
</evidence>
<protein>
    <submittedName>
        <fullName evidence="7">FGGY family carbohydrate kinase</fullName>
    </submittedName>
</protein>
<organism evidence="7 8">
    <name type="scientific">Faecalicatena acetigenes</name>
    <dbReference type="NCBI Taxonomy" id="2981790"/>
    <lineage>
        <taxon>Bacteria</taxon>
        <taxon>Bacillati</taxon>
        <taxon>Bacillota</taxon>
        <taxon>Clostridia</taxon>
        <taxon>Lachnospirales</taxon>
        <taxon>Lachnospiraceae</taxon>
        <taxon>Faecalicatena</taxon>
    </lineage>
</organism>
<dbReference type="InterPro" id="IPR000577">
    <property type="entry name" value="Carb_kinase_FGGY"/>
</dbReference>
<evidence type="ECO:0000313" key="8">
    <source>
        <dbReference type="Proteomes" id="UP001652394"/>
    </source>
</evidence>
<dbReference type="EMBL" id="JAOQJX010000001">
    <property type="protein sequence ID" value="MCU6746258.1"/>
    <property type="molecule type" value="Genomic_DNA"/>
</dbReference>
<dbReference type="Pfam" id="PF02782">
    <property type="entry name" value="FGGY_C"/>
    <property type="match status" value="1"/>
</dbReference>
<dbReference type="Gene3D" id="3.30.420.40">
    <property type="match status" value="2"/>
</dbReference>
<dbReference type="PANTHER" id="PTHR43095">
    <property type="entry name" value="SUGAR KINASE"/>
    <property type="match status" value="1"/>
</dbReference>
<reference evidence="7 8" key="1">
    <citation type="journal article" date="2021" name="ISME Commun">
        <title>Automated analysis of genomic sequences facilitates high-throughput and comprehensive description of bacteria.</title>
        <authorList>
            <person name="Hitch T.C.A."/>
        </authorList>
    </citation>
    <scope>NUCLEOTIDE SEQUENCE [LARGE SCALE GENOMIC DNA]</scope>
    <source>
        <strain evidence="7 8">H2_18</strain>
    </source>
</reference>
<dbReference type="Proteomes" id="UP001652394">
    <property type="component" value="Unassembled WGS sequence"/>
</dbReference>
<comment type="similarity">
    <text evidence="1 4">Belongs to the FGGY kinase family.</text>
</comment>
<dbReference type="InterPro" id="IPR050406">
    <property type="entry name" value="FGGY_Carb_Kinase"/>
</dbReference>
<dbReference type="Pfam" id="PF00370">
    <property type="entry name" value="FGGY_N"/>
    <property type="match status" value="1"/>
</dbReference>
<feature type="domain" description="Carbohydrate kinase FGGY N-terminal" evidence="5">
    <location>
        <begin position="3"/>
        <end position="245"/>
    </location>
</feature>
<dbReference type="InterPro" id="IPR018485">
    <property type="entry name" value="FGGY_C"/>
</dbReference>
<name>A0ABT2T7M6_9FIRM</name>
<dbReference type="InterPro" id="IPR043129">
    <property type="entry name" value="ATPase_NBD"/>
</dbReference>
<evidence type="ECO:0000256" key="2">
    <source>
        <dbReference type="ARBA" id="ARBA00022679"/>
    </source>
</evidence>
<proteinExistence type="inferred from homology"/>
<evidence type="ECO:0000256" key="4">
    <source>
        <dbReference type="RuleBase" id="RU003733"/>
    </source>
</evidence>
<dbReference type="PROSITE" id="PS00445">
    <property type="entry name" value="FGGY_KINASES_2"/>
    <property type="match status" value="1"/>
</dbReference>
<dbReference type="InterPro" id="IPR018483">
    <property type="entry name" value="Carb_kinase_FGGY_CS"/>
</dbReference>